<evidence type="ECO:0000259" key="2">
    <source>
        <dbReference type="SMART" id="SM00867"/>
    </source>
</evidence>
<dbReference type="SUPFAM" id="SSF101874">
    <property type="entry name" value="YceI-like"/>
    <property type="match status" value="1"/>
</dbReference>
<protein>
    <submittedName>
        <fullName evidence="3">Polyisoprenoid-binding protein</fullName>
    </submittedName>
</protein>
<feature type="domain" description="Lipid/polyisoprenoid-binding YceI-like" evidence="2">
    <location>
        <begin position="47"/>
        <end position="221"/>
    </location>
</feature>
<dbReference type="SMART" id="SM00867">
    <property type="entry name" value="YceI"/>
    <property type="match status" value="1"/>
</dbReference>
<dbReference type="PANTHER" id="PTHR34406">
    <property type="entry name" value="PROTEIN YCEI"/>
    <property type="match status" value="1"/>
</dbReference>
<dbReference type="Proteomes" id="UP000274358">
    <property type="component" value="Unassembled WGS sequence"/>
</dbReference>
<proteinExistence type="predicted"/>
<dbReference type="AlphaFoldDB" id="A0A3S0PNK6"/>
<sequence>MNYNIVARALQPFAVGAAAILLGLPCTTSHASDSSTPPVVTAPPAGGYHIDKSHASLQLRVSHMGFSNYTTRFSRFDAVLSFDPGNIPASKLAVTVDAASLEMDAAPKMCTDIVKGPQFLDTVKYPKIVFHSETIRMTGAKTFEITGSLKLHGVVRPLTLTATYNGGYPGMPDMDPHARAGFSAHGQFKRSDFGMSNGIPAPGTTMGVGDLVDVTIEAEFMGPPLAGSKASSAN</sequence>
<dbReference type="InterPro" id="IPR036761">
    <property type="entry name" value="TTHA0802/YceI-like_sf"/>
</dbReference>
<keyword evidence="4" id="KW-1185">Reference proteome</keyword>
<gene>
    <name evidence="3" type="ORF">EKH80_06740</name>
</gene>
<name>A0A3S0PNK6_9GAMM</name>
<evidence type="ECO:0000256" key="1">
    <source>
        <dbReference type="SAM" id="SignalP"/>
    </source>
</evidence>
<evidence type="ECO:0000313" key="4">
    <source>
        <dbReference type="Proteomes" id="UP000274358"/>
    </source>
</evidence>
<reference evidence="3 4" key="1">
    <citation type="submission" date="2018-12" db="EMBL/GenBank/DDBJ databases">
        <title>Dyella dinghuensis sp. nov. DHOA06 and Dyella choica sp. nov. 4M-K27, isolated from forest soil.</title>
        <authorList>
            <person name="Qiu L.-H."/>
            <person name="Gao Z.-H."/>
        </authorList>
    </citation>
    <scope>NUCLEOTIDE SEQUENCE [LARGE SCALE GENOMIC DNA]</scope>
    <source>
        <strain evidence="3 4">4M-K27</strain>
    </source>
</reference>
<feature type="signal peptide" evidence="1">
    <location>
        <begin position="1"/>
        <end position="31"/>
    </location>
</feature>
<dbReference type="EMBL" id="RYYV01000004">
    <property type="protein sequence ID" value="RUL77571.1"/>
    <property type="molecule type" value="Genomic_DNA"/>
</dbReference>
<accession>A0A3S0PNK6</accession>
<evidence type="ECO:0000313" key="3">
    <source>
        <dbReference type="EMBL" id="RUL77571.1"/>
    </source>
</evidence>
<comment type="caution">
    <text evidence="3">The sequence shown here is derived from an EMBL/GenBank/DDBJ whole genome shotgun (WGS) entry which is preliminary data.</text>
</comment>
<dbReference type="RefSeq" id="WP_126683966.1">
    <property type="nucleotide sequence ID" value="NZ_RYYV01000004.1"/>
</dbReference>
<dbReference type="OrthoDB" id="9811006at2"/>
<dbReference type="Pfam" id="PF04264">
    <property type="entry name" value="YceI"/>
    <property type="match status" value="1"/>
</dbReference>
<dbReference type="InterPro" id="IPR007372">
    <property type="entry name" value="Lipid/polyisoprenoid-bd_YceI"/>
</dbReference>
<feature type="chain" id="PRO_5018631099" evidence="1">
    <location>
        <begin position="32"/>
        <end position="234"/>
    </location>
</feature>
<dbReference type="Gene3D" id="2.40.128.110">
    <property type="entry name" value="Lipid/polyisoprenoid-binding, YceI-like"/>
    <property type="match status" value="1"/>
</dbReference>
<keyword evidence="1" id="KW-0732">Signal</keyword>
<dbReference type="PANTHER" id="PTHR34406:SF1">
    <property type="entry name" value="PROTEIN YCEI"/>
    <property type="match status" value="1"/>
</dbReference>
<organism evidence="3 4">
    <name type="scientific">Dyella choica</name>
    <dbReference type="NCBI Taxonomy" id="1927959"/>
    <lineage>
        <taxon>Bacteria</taxon>
        <taxon>Pseudomonadati</taxon>
        <taxon>Pseudomonadota</taxon>
        <taxon>Gammaproteobacteria</taxon>
        <taxon>Lysobacterales</taxon>
        <taxon>Rhodanobacteraceae</taxon>
        <taxon>Dyella</taxon>
    </lineage>
</organism>